<gene>
    <name evidence="2" type="primary">TIC22</name>
    <name evidence="2" type="ORF">CM83_104879</name>
</gene>
<organism evidence="2">
    <name type="scientific">Lygus hesperus</name>
    <name type="common">Western plant bug</name>
    <dbReference type="NCBI Taxonomy" id="30085"/>
    <lineage>
        <taxon>Eukaryota</taxon>
        <taxon>Metazoa</taxon>
        <taxon>Ecdysozoa</taxon>
        <taxon>Arthropoda</taxon>
        <taxon>Hexapoda</taxon>
        <taxon>Insecta</taxon>
        <taxon>Pterygota</taxon>
        <taxon>Neoptera</taxon>
        <taxon>Paraneoptera</taxon>
        <taxon>Hemiptera</taxon>
        <taxon>Heteroptera</taxon>
        <taxon>Panheteroptera</taxon>
        <taxon>Cimicomorpha</taxon>
        <taxon>Miridae</taxon>
        <taxon>Mirini</taxon>
        <taxon>Lygus</taxon>
    </lineage>
</organism>
<proteinExistence type="predicted"/>
<name>A0A0A9Y6W1_LYGHE</name>
<dbReference type="AlphaFoldDB" id="A0A0A9Y6W1"/>
<reference evidence="2" key="2">
    <citation type="submission" date="2014-07" db="EMBL/GenBank/DDBJ databases">
        <authorList>
            <person name="Hull J."/>
        </authorList>
    </citation>
    <scope>NUCLEOTIDE SEQUENCE</scope>
</reference>
<dbReference type="EMBL" id="GBHO01015695">
    <property type="protein sequence ID" value="JAG27909.1"/>
    <property type="molecule type" value="Transcribed_RNA"/>
</dbReference>
<sequence length="120" mass="12917">NVYFISTTVTQKAGATWFTPTNIVPTALFPSCSSPPAQLFFEYSWHWDAVEHFLHHITVCDLNRSGLTLRAEDAQRHRETGVSRVVGTSGEGGGGTPTTGAGESVVGRAVWAVEVQASQL</sequence>
<evidence type="ECO:0000256" key="1">
    <source>
        <dbReference type="SAM" id="MobiDB-lite"/>
    </source>
</evidence>
<accession>A0A0A9Y6W1</accession>
<protein>
    <submittedName>
        <fullName evidence="2">Protein TIC 22, chloroplastic</fullName>
    </submittedName>
</protein>
<feature type="region of interest" description="Disordered" evidence="1">
    <location>
        <begin position="74"/>
        <end position="103"/>
    </location>
</feature>
<evidence type="ECO:0000313" key="2">
    <source>
        <dbReference type="EMBL" id="JAG27909.1"/>
    </source>
</evidence>
<feature type="non-terminal residue" evidence="2">
    <location>
        <position position="1"/>
    </location>
</feature>
<reference evidence="2" key="1">
    <citation type="journal article" date="2014" name="PLoS ONE">
        <title>Transcriptome-Based Identification of ABC Transporters in the Western Tarnished Plant Bug Lygus hesperus.</title>
        <authorList>
            <person name="Hull J.J."/>
            <person name="Chaney K."/>
            <person name="Geib S.M."/>
            <person name="Fabrick J.A."/>
            <person name="Brent C.S."/>
            <person name="Walsh D."/>
            <person name="Lavine L.C."/>
        </authorList>
    </citation>
    <scope>NUCLEOTIDE SEQUENCE</scope>
</reference>